<sequence>MRSSLIPYYAGSVNMPPAPPLAFTRFPDGSNTLVNISSAVFVFPPSRIYTSQFQHLYLGSSNRTLEYPEWLNAQTFYHTIPIPISFQRWRPVSAWSDRIHMEWSASECPTLDSTGYFIFRFLL</sequence>
<dbReference type="AlphaFoldDB" id="A0A4Y2SF21"/>
<proteinExistence type="predicted"/>
<reference evidence="1 2" key="1">
    <citation type="journal article" date="2019" name="Sci. Rep.">
        <title>Orb-weaving spider Araneus ventricosus genome elucidates the spidroin gene catalogue.</title>
        <authorList>
            <person name="Kono N."/>
            <person name="Nakamura H."/>
            <person name="Ohtoshi R."/>
            <person name="Moran D.A.P."/>
            <person name="Shinohara A."/>
            <person name="Yoshida Y."/>
            <person name="Fujiwara M."/>
            <person name="Mori M."/>
            <person name="Tomita M."/>
            <person name="Arakawa K."/>
        </authorList>
    </citation>
    <scope>NUCLEOTIDE SEQUENCE [LARGE SCALE GENOMIC DNA]</scope>
</reference>
<keyword evidence="2" id="KW-1185">Reference proteome</keyword>
<dbReference type="EMBL" id="BGPR01021419">
    <property type="protein sequence ID" value="GBN86687.1"/>
    <property type="molecule type" value="Genomic_DNA"/>
</dbReference>
<evidence type="ECO:0000313" key="1">
    <source>
        <dbReference type="EMBL" id="GBN86687.1"/>
    </source>
</evidence>
<accession>A0A4Y2SF21</accession>
<evidence type="ECO:0000313" key="2">
    <source>
        <dbReference type="Proteomes" id="UP000499080"/>
    </source>
</evidence>
<dbReference type="Proteomes" id="UP000499080">
    <property type="component" value="Unassembled WGS sequence"/>
</dbReference>
<organism evidence="1 2">
    <name type="scientific">Araneus ventricosus</name>
    <name type="common">Orbweaver spider</name>
    <name type="synonym">Epeira ventricosa</name>
    <dbReference type="NCBI Taxonomy" id="182803"/>
    <lineage>
        <taxon>Eukaryota</taxon>
        <taxon>Metazoa</taxon>
        <taxon>Ecdysozoa</taxon>
        <taxon>Arthropoda</taxon>
        <taxon>Chelicerata</taxon>
        <taxon>Arachnida</taxon>
        <taxon>Araneae</taxon>
        <taxon>Araneomorphae</taxon>
        <taxon>Entelegynae</taxon>
        <taxon>Araneoidea</taxon>
        <taxon>Araneidae</taxon>
        <taxon>Araneus</taxon>
    </lineage>
</organism>
<name>A0A4Y2SF21_ARAVE</name>
<gene>
    <name evidence="1" type="ORF">AVEN_59070_1</name>
</gene>
<comment type="caution">
    <text evidence="1">The sequence shown here is derived from an EMBL/GenBank/DDBJ whole genome shotgun (WGS) entry which is preliminary data.</text>
</comment>
<protein>
    <submittedName>
        <fullName evidence="1">Uncharacterized protein</fullName>
    </submittedName>
</protein>